<dbReference type="InterPro" id="IPR011006">
    <property type="entry name" value="CheY-like_superfamily"/>
</dbReference>
<evidence type="ECO:0000256" key="13">
    <source>
        <dbReference type="ARBA" id="ARBA00023012"/>
    </source>
</evidence>
<dbReference type="InterPro" id="IPR003594">
    <property type="entry name" value="HATPase_dom"/>
</dbReference>
<sequence>MVSLKGCAVLIGMMIGLLPAPGDAADAPRFTAEEKAWIAAHPVVRTRVDSRWRPFEFRENGKVVGVVPSFLDAIARISGLRFEYVDDVTWRDSMDALRSGRIDVVPDVTWRGASDALQMPGPDTASGATAGGGATLLRSDLIVSRPYFVGTVFVIASERQNLFVDSRNLAGRRVAIKGGGALEIAIRHGDIPVTLLTYDDERDALEAVSHGDADVAIGPDMSILPLLQRQYRDKLLVTGGLPDSPYALAIATRPDMPVLASILDKSLAAIPARDAEHIARQWIESADYGKPSLHSILYYRRWQVTAAGAGLLALAAIAFVSWRSRVAAVRSERDKAMFFAFISHEIRTPMHTILSSLELLQRSALPPKQAGRADAAMAASESLLTLLDDILEYSRLESHNVTLAPEPTHVEPWVRRSADMVRWRIDEKKLSLALELACPPGLCVLIDPVRTRQIVLNLLVNAIKFTSAGSVALRVDYLDGKPDHAGSLVIEVRDTGIGIPPERQRRIFEPYQRVEHSGNRRVGGSGLGLSICRELVDLMKGVITVSSSPDKGTIFTVIVPARRIAHIQASDTTGARKTSSDPSPQAHGLAPVEADTRQPAGSGPMILVVDDHEAVQHAIAHQLDALACRSAVACTGEQALAQFERTAFDMVLLDCDLPDIDGYTVVRRMRDSERLLERARTPIIAISASTGDAHRERCFDSGMDGVLGKPLRLDALRQMIDLWCPAGTADEIAPPAQDTRSAQADFRAIYRQSVDADLAVLGDALSNDDADRARHASHRIKGAAAVAGHAATSELAAELERRLQFASGPMPPGIRALGDELLRLHRADMAGSNARGHDSGNAET</sequence>
<keyword evidence="14" id="KW-0843">Virulence</keyword>
<evidence type="ECO:0000256" key="1">
    <source>
        <dbReference type="ARBA" id="ARBA00000085"/>
    </source>
</evidence>
<dbReference type="PROSITE" id="PS50109">
    <property type="entry name" value="HIS_KIN"/>
    <property type="match status" value="1"/>
</dbReference>
<keyword evidence="5" id="KW-0997">Cell inner membrane</keyword>
<proteinExistence type="predicted"/>
<evidence type="ECO:0000256" key="9">
    <source>
        <dbReference type="ARBA" id="ARBA00022729"/>
    </source>
</evidence>
<evidence type="ECO:0000313" key="26">
    <source>
        <dbReference type="Proteomes" id="UP000298234"/>
    </source>
</evidence>
<evidence type="ECO:0000256" key="16">
    <source>
        <dbReference type="ARBA" id="ARBA00058004"/>
    </source>
</evidence>
<dbReference type="PROSITE" id="PS50110">
    <property type="entry name" value="RESPONSE_REGULATORY"/>
    <property type="match status" value="1"/>
</dbReference>
<dbReference type="InterPro" id="IPR036890">
    <property type="entry name" value="HATPase_C_sf"/>
</dbReference>
<name>A0AAX2S078_BURCE</name>
<dbReference type="CDD" id="cd17546">
    <property type="entry name" value="REC_hyHK_CKI1_RcsC-like"/>
    <property type="match status" value="1"/>
</dbReference>
<dbReference type="SMART" id="SM00448">
    <property type="entry name" value="REC"/>
    <property type="match status" value="1"/>
</dbReference>
<dbReference type="GO" id="GO:0005886">
    <property type="term" value="C:plasma membrane"/>
    <property type="evidence" value="ECO:0007669"/>
    <property type="project" value="UniProtKB-SubCell"/>
</dbReference>
<dbReference type="InterPro" id="IPR005467">
    <property type="entry name" value="His_kinase_dom"/>
</dbReference>
<keyword evidence="7" id="KW-0808">Transferase</keyword>
<keyword evidence="9 21" id="KW-0732">Signal</keyword>
<dbReference type="PANTHER" id="PTHR43047:SF64">
    <property type="entry name" value="HISTIDINE KINASE CONTAINING CHEY-HOMOLOGOUS RECEIVER DOMAIN AND PAS DOMAIN-RELATED"/>
    <property type="match status" value="1"/>
</dbReference>
<feature type="domain" description="Response regulatory" evidence="23">
    <location>
        <begin position="605"/>
        <end position="724"/>
    </location>
</feature>
<dbReference type="Gene3D" id="3.30.565.10">
    <property type="entry name" value="Histidine kinase-like ATPase, C-terminal domain"/>
    <property type="match status" value="1"/>
</dbReference>
<keyword evidence="11" id="KW-0547">Nucleotide-binding</keyword>
<keyword evidence="10" id="KW-0418">Kinase</keyword>
<feature type="compositionally biased region" description="Polar residues" evidence="20">
    <location>
        <begin position="569"/>
        <end position="583"/>
    </location>
</feature>
<keyword evidence="6 19" id="KW-0597">Phosphoprotein</keyword>
<dbReference type="AlphaFoldDB" id="A0AAX2S078"/>
<dbReference type="EC" id="2.7.13.3" evidence="3"/>
<evidence type="ECO:0000256" key="15">
    <source>
        <dbReference type="ARBA" id="ARBA00023136"/>
    </source>
</evidence>
<keyword evidence="15" id="KW-0472">Membrane</keyword>
<dbReference type="SUPFAM" id="SSF47384">
    <property type="entry name" value="Homodimeric domain of signal transducing histidine kinase"/>
    <property type="match status" value="1"/>
</dbReference>
<dbReference type="InterPro" id="IPR036641">
    <property type="entry name" value="HPT_dom_sf"/>
</dbReference>
<feature type="region of interest" description="Disordered" evidence="20">
    <location>
        <begin position="569"/>
        <end position="601"/>
    </location>
</feature>
<dbReference type="Gene3D" id="3.40.190.10">
    <property type="entry name" value="Periplasmic binding protein-like II"/>
    <property type="match status" value="3"/>
</dbReference>
<keyword evidence="4" id="KW-1003">Cell membrane</keyword>
<comment type="caution">
    <text evidence="25">The sequence shown here is derived from an EMBL/GenBank/DDBJ whole genome shotgun (WGS) entry which is preliminary data.</text>
</comment>
<dbReference type="Pfam" id="PF00497">
    <property type="entry name" value="SBP_bac_3"/>
    <property type="match status" value="1"/>
</dbReference>
<evidence type="ECO:0000259" key="24">
    <source>
        <dbReference type="PROSITE" id="PS50894"/>
    </source>
</evidence>
<dbReference type="Gene3D" id="1.10.287.130">
    <property type="match status" value="1"/>
</dbReference>
<feature type="signal peptide" evidence="21">
    <location>
        <begin position="1"/>
        <end position="24"/>
    </location>
</feature>
<comment type="catalytic activity">
    <reaction evidence="1">
        <text>ATP + protein L-histidine = ADP + protein N-phospho-L-histidine.</text>
        <dbReference type="EC" id="2.7.13.3"/>
    </reaction>
</comment>
<dbReference type="RefSeq" id="WP_134255549.1">
    <property type="nucleotide sequence ID" value="NZ_SNSF01000002.1"/>
</dbReference>
<dbReference type="SUPFAM" id="SSF52172">
    <property type="entry name" value="CheY-like"/>
    <property type="match status" value="1"/>
</dbReference>
<evidence type="ECO:0000256" key="20">
    <source>
        <dbReference type="SAM" id="MobiDB-lite"/>
    </source>
</evidence>
<dbReference type="SMART" id="SM00387">
    <property type="entry name" value="HATPase_c"/>
    <property type="match status" value="1"/>
</dbReference>
<evidence type="ECO:0000256" key="6">
    <source>
        <dbReference type="ARBA" id="ARBA00022553"/>
    </source>
</evidence>
<reference evidence="25 26" key="1">
    <citation type="submission" date="2019-03" db="EMBL/GenBank/DDBJ databases">
        <title>Burkholderia cepacia outbreak.</title>
        <authorList>
            <person name="Farzana R."/>
            <person name="Walsh T.R."/>
        </authorList>
    </citation>
    <scope>NUCLEOTIDE SEQUENCE [LARGE SCALE GENOMIC DNA]</scope>
    <source>
        <strain evidence="26">d13</strain>
    </source>
</reference>
<dbReference type="Pfam" id="PF01627">
    <property type="entry name" value="Hpt"/>
    <property type="match status" value="1"/>
</dbReference>
<feature type="domain" description="Histidine kinase" evidence="22">
    <location>
        <begin position="341"/>
        <end position="563"/>
    </location>
</feature>
<keyword evidence="13" id="KW-0902">Two-component regulatory system</keyword>
<evidence type="ECO:0000256" key="3">
    <source>
        <dbReference type="ARBA" id="ARBA00012438"/>
    </source>
</evidence>
<evidence type="ECO:0000313" key="25">
    <source>
        <dbReference type="EMBL" id="TEU54747.1"/>
    </source>
</evidence>
<evidence type="ECO:0000256" key="10">
    <source>
        <dbReference type="ARBA" id="ARBA00022777"/>
    </source>
</evidence>
<dbReference type="InterPro" id="IPR036097">
    <property type="entry name" value="HisK_dim/P_sf"/>
</dbReference>
<evidence type="ECO:0000256" key="2">
    <source>
        <dbReference type="ARBA" id="ARBA00004429"/>
    </source>
</evidence>
<evidence type="ECO:0000259" key="22">
    <source>
        <dbReference type="PROSITE" id="PS50109"/>
    </source>
</evidence>
<dbReference type="InterPro" id="IPR001638">
    <property type="entry name" value="Solute-binding_3/MltF_N"/>
</dbReference>
<feature type="chain" id="PRO_5043645950" description="Virulence sensor protein BvgS" evidence="21">
    <location>
        <begin position="25"/>
        <end position="844"/>
    </location>
</feature>
<evidence type="ECO:0000256" key="12">
    <source>
        <dbReference type="ARBA" id="ARBA00022989"/>
    </source>
</evidence>
<dbReference type="FunFam" id="3.30.565.10:FF:000010">
    <property type="entry name" value="Sensor histidine kinase RcsC"/>
    <property type="match status" value="1"/>
</dbReference>
<protein>
    <recommendedName>
        <fullName evidence="17">Virulence sensor protein BvgS</fullName>
        <ecNumber evidence="3">2.7.13.3</ecNumber>
    </recommendedName>
</protein>
<keyword evidence="8" id="KW-0812">Transmembrane</keyword>
<dbReference type="GO" id="GO:0000155">
    <property type="term" value="F:phosphorelay sensor kinase activity"/>
    <property type="evidence" value="ECO:0007669"/>
    <property type="project" value="InterPro"/>
</dbReference>
<dbReference type="SMART" id="SM00062">
    <property type="entry name" value="PBPb"/>
    <property type="match status" value="1"/>
</dbReference>
<dbReference type="Pfam" id="PF02518">
    <property type="entry name" value="HATPase_c"/>
    <property type="match status" value="1"/>
</dbReference>
<evidence type="ECO:0000256" key="8">
    <source>
        <dbReference type="ARBA" id="ARBA00022692"/>
    </source>
</evidence>
<dbReference type="EMBL" id="SNSQ01000001">
    <property type="protein sequence ID" value="TEU54747.1"/>
    <property type="molecule type" value="Genomic_DNA"/>
</dbReference>
<dbReference type="PRINTS" id="PR00344">
    <property type="entry name" value="BCTRLSENSOR"/>
</dbReference>
<feature type="domain" description="HPt" evidence="24">
    <location>
        <begin position="739"/>
        <end position="831"/>
    </location>
</feature>
<dbReference type="SMART" id="SM00388">
    <property type="entry name" value="HisKA"/>
    <property type="match status" value="1"/>
</dbReference>
<evidence type="ECO:0000256" key="19">
    <source>
        <dbReference type="PROSITE-ProRule" id="PRU00169"/>
    </source>
</evidence>
<keyword evidence="12" id="KW-1133">Transmembrane helix</keyword>
<keyword evidence="11" id="KW-0067">ATP-binding</keyword>
<comment type="function">
    <text evidence="16">Member of the two-component regulatory system BvgS/BvgA. Phosphorylates BvgA via a four-step phosphorelay in response to environmental signals.</text>
</comment>
<dbReference type="CDD" id="cd00082">
    <property type="entry name" value="HisKA"/>
    <property type="match status" value="1"/>
</dbReference>
<dbReference type="SUPFAM" id="SSF53850">
    <property type="entry name" value="Periplasmic binding protein-like II"/>
    <property type="match status" value="1"/>
</dbReference>
<evidence type="ECO:0000256" key="14">
    <source>
        <dbReference type="ARBA" id="ARBA00023026"/>
    </source>
</evidence>
<dbReference type="InterPro" id="IPR008207">
    <property type="entry name" value="Sig_transdc_His_kin_Hpt_dom"/>
</dbReference>
<dbReference type="PANTHER" id="PTHR43047">
    <property type="entry name" value="TWO-COMPONENT HISTIDINE PROTEIN KINASE"/>
    <property type="match status" value="1"/>
</dbReference>
<dbReference type="Proteomes" id="UP000298234">
    <property type="component" value="Unassembled WGS sequence"/>
</dbReference>
<feature type="modified residue" description="Phosphohistidine" evidence="18">
    <location>
        <position position="778"/>
    </location>
</feature>
<feature type="modified residue" description="4-aspartylphosphate" evidence="19">
    <location>
        <position position="654"/>
    </location>
</feature>
<gene>
    <name evidence="25" type="ORF">E3D37_01360</name>
</gene>
<dbReference type="Gene3D" id="3.40.50.2300">
    <property type="match status" value="1"/>
</dbReference>
<evidence type="ECO:0000256" key="17">
    <source>
        <dbReference type="ARBA" id="ARBA00070152"/>
    </source>
</evidence>
<evidence type="ECO:0000256" key="7">
    <source>
        <dbReference type="ARBA" id="ARBA00022679"/>
    </source>
</evidence>
<accession>A0AAX2S078</accession>
<dbReference type="SUPFAM" id="SSF55874">
    <property type="entry name" value="ATPase domain of HSP90 chaperone/DNA topoisomerase II/histidine kinase"/>
    <property type="match status" value="1"/>
</dbReference>
<dbReference type="InterPro" id="IPR003661">
    <property type="entry name" value="HisK_dim/P_dom"/>
</dbReference>
<evidence type="ECO:0000256" key="21">
    <source>
        <dbReference type="SAM" id="SignalP"/>
    </source>
</evidence>
<dbReference type="Gene3D" id="1.20.120.160">
    <property type="entry name" value="HPT domain"/>
    <property type="match status" value="1"/>
</dbReference>
<evidence type="ECO:0000256" key="18">
    <source>
        <dbReference type="PROSITE-ProRule" id="PRU00110"/>
    </source>
</evidence>
<dbReference type="CDD" id="cd01007">
    <property type="entry name" value="PBP2_BvgS_HisK_like"/>
    <property type="match status" value="1"/>
</dbReference>
<dbReference type="PROSITE" id="PS50894">
    <property type="entry name" value="HPT"/>
    <property type="match status" value="1"/>
</dbReference>
<dbReference type="InterPro" id="IPR001789">
    <property type="entry name" value="Sig_transdc_resp-reg_receiver"/>
</dbReference>
<dbReference type="SUPFAM" id="SSF47226">
    <property type="entry name" value="Histidine-containing phosphotransfer domain, HPT domain"/>
    <property type="match status" value="1"/>
</dbReference>
<evidence type="ECO:0000256" key="5">
    <source>
        <dbReference type="ARBA" id="ARBA00022519"/>
    </source>
</evidence>
<dbReference type="Pfam" id="PF00072">
    <property type="entry name" value="Response_reg"/>
    <property type="match status" value="1"/>
</dbReference>
<evidence type="ECO:0000259" key="23">
    <source>
        <dbReference type="PROSITE" id="PS50110"/>
    </source>
</evidence>
<organism evidence="25 26">
    <name type="scientific">Burkholderia cepacia</name>
    <name type="common">Pseudomonas cepacia</name>
    <dbReference type="NCBI Taxonomy" id="292"/>
    <lineage>
        <taxon>Bacteria</taxon>
        <taxon>Pseudomonadati</taxon>
        <taxon>Pseudomonadota</taxon>
        <taxon>Betaproteobacteria</taxon>
        <taxon>Burkholderiales</taxon>
        <taxon>Burkholderiaceae</taxon>
        <taxon>Burkholderia</taxon>
        <taxon>Burkholderia cepacia complex</taxon>
    </lineage>
</organism>
<dbReference type="CDD" id="cd16922">
    <property type="entry name" value="HATPase_EvgS-ArcB-TorS-like"/>
    <property type="match status" value="1"/>
</dbReference>
<dbReference type="Pfam" id="PF00512">
    <property type="entry name" value="HisKA"/>
    <property type="match status" value="1"/>
</dbReference>
<comment type="subcellular location">
    <subcellularLocation>
        <location evidence="2">Cell inner membrane</location>
        <topology evidence="2">Multi-pass membrane protein</topology>
    </subcellularLocation>
</comment>
<dbReference type="InterPro" id="IPR004358">
    <property type="entry name" value="Sig_transdc_His_kin-like_C"/>
</dbReference>
<evidence type="ECO:0000256" key="11">
    <source>
        <dbReference type="ARBA" id="ARBA00022840"/>
    </source>
</evidence>
<evidence type="ECO:0000256" key="4">
    <source>
        <dbReference type="ARBA" id="ARBA00022475"/>
    </source>
</evidence>